<evidence type="ECO:0000259" key="9">
    <source>
        <dbReference type="Pfam" id="PF02770"/>
    </source>
</evidence>
<dbReference type="Pfam" id="PF00441">
    <property type="entry name" value="Acyl-CoA_dh_1"/>
    <property type="match status" value="1"/>
</dbReference>
<evidence type="ECO:0000256" key="5">
    <source>
        <dbReference type="ARBA" id="ARBA00022946"/>
    </source>
</evidence>
<dbReference type="InterPro" id="IPR006091">
    <property type="entry name" value="Acyl-CoA_Oxase/DH_mid-dom"/>
</dbReference>
<dbReference type="Pfam" id="PF21343">
    <property type="entry name" value="ACAD9-ACADV_C"/>
    <property type="match status" value="1"/>
</dbReference>
<dbReference type="InterPro" id="IPR049448">
    <property type="entry name" value="ACAD9/ACADV-like_C"/>
</dbReference>
<comment type="cofactor">
    <cofactor evidence="1 7">
        <name>FAD</name>
        <dbReference type="ChEBI" id="CHEBI:57692"/>
    </cofactor>
</comment>
<dbReference type="InterPro" id="IPR009075">
    <property type="entry name" value="AcylCo_DH/oxidase_C"/>
</dbReference>
<reference evidence="11" key="2">
    <citation type="submission" date="2022-10" db="EMBL/GenBank/DDBJ databases">
        <authorList>
            <consortium name="ENA_rothamsted_submissions"/>
            <consortium name="culmorum"/>
            <person name="King R."/>
        </authorList>
    </citation>
    <scope>NUCLEOTIDE SEQUENCE</scope>
</reference>
<evidence type="ECO:0000259" key="8">
    <source>
        <dbReference type="Pfam" id="PF00441"/>
    </source>
</evidence>
<evidence type="ECO:0000256" key="1">
    <source>
        <dbReference type="ARBA" id="ARBA00001974"/>
    </source>
</evidence>
<proteinExistence type="inferred from homology"/>
<evidence type="ECO:0000256" key="4">
    <source>
        <dbReference type="ARBA" id="ARBA00022827"/>
    </source>
</evidence>
<dbReference type="PANTHER" id="PTHR43884">
    <property type="entry name" value="ACYL-COA DEHYDROGENASE"/>
    <property type="match status" value="1"/>
</dbReference>
<organism evidence="11 12">
    <name type="scientific">Chironomus riparius</name>
    <dbReference type="NCBI Taxonomy" id="315576"/>
    <lineage>
        <taxon>Eukaryota</taxon>
        <taxon>Metazoa</taxon>
        <taxon>Ecdysozoa</taxon>
        <taxon>Arthropoda</taxon>
        <taxon>Hexapoda</taxon>
        <taxon>Insecta</taxon>
        <taxon>Pterygota</taxon>
        <taxon>Neoptera</taxon>
        <taxon>Endopterygota</taxon>
        <taxon>Diptera</taxon>
        <taxon>Nematocera</taxon>
        <taxon>Chironomoidea</taxon>
        <taxon>Chironomidae</taxon>
        <taxon>Chironominae</taxon>
        <taxon>Chironomus</taxon>
    </lineage>
</organism>
<evidence type="ECO:0000256" key="6">
    <source>
        <dbReference type="ARBA" id="ARBA00023002"/>
    </source>
</evidence>
<dbReference type="Proteomes" id="UP001153620">
    <property type="component" value="Chromosome 2"/>
</dbReference>
<evidence type="ECO:0000313" key="11">
    <source>
        <dbReference type="EMBL" id="CAG9802746.1"/>
    </source>
</evidence>
<evidence type="ECO:0000313" key="12">
    <source>
        <dbReference type="Proteomes" id="UP001153620"/>
    </source>
</evidence>
<feature type="domain" description="Acyl-CoA dehydrogenase/oxidase C-terminal" evidence="8">
    <location>
        <begin position="300"/>
        <end position="423"/>
    </location>
</feature>
<evidence type="ECO:0000256" key="3">
    <source>
        <dbReference type="ARBA" id="ARBA00022630"/>
    </source>
</evidence>
<dbReference type="AlphaFoldDB" id="A0A9N9WRV2"/>
<protein>
    <submittedName>
        <fullName evidence="11">Uncharacterized protein</fullName>
    </submittedName>
</protein>
<dbReference type="EMBL" id="OU895878">
    <property type="protein sequence ID" value="CAG9802746.1"/>
    <property type="molecule type" value="Genomic_DNA"/>
</dbReference>
<dbReference type="OrthoDB" id="354at2759"/>
<evidence type="ECO:0000259" key="10">
    <source>
        <dbReference type="Pfam" id="PF21343"/>
    </source>
</evidence>
<feature type="domain" description="Acyl-CoA oxidase/dehydrogenase middle" evidence="9">
    <location>
        <begin position="181"/>
        <end position="280"/>
    </location>
</feature>
<dbReference type="InterPro" id="IPR046373">
    <property type="entry name" value="Acyl-CoA_Oxase/DH_mid-dom_sf"/>
</dbReference>
<keyword evidence="12" id="KW-1185">Reference proteome</keyword>
<accession>A0A9N9WRV2</accession>
<dbReference type="Gene3D" id="1.20.140.10">
    <property type="entry name" value="Butyryl-CoA Dehydrogenase, subunit A, domain 3"/>
    <property type="match status" value="2"/>
</dbReference>
<dbReference type="PANTHER" id="PTHR43884:SF9">
    <property type="entry name" value="COMPLEX I ASSEMBLY FACTOR ACAD9, MITOCHONDRIAL"/>
    <property type="match status" value="1"/>
</dbReference>
<comment type="similarity">
    <text evidence="2 7">Belongs to the acyl-CoA dehydrogenase family.</text>
</comment>
<dbReference type="InterPro" id="IPR036250">
    <property type="entry name" value="AcylCo_DH-like_C"/>
</dbReference>
<dbReference type="GO" id="GO:0006631">
    <property type="term" value="P:fatty acid metabolic process"/>
    <property type="evidence" value="ECO:0007669"/>
    <property type="project" value="UniProtKB-ARBA"/>
</dbReference>
<dbReference type="Pfam" id="PF02770">
    <property type="entry name" value="Acyl-CoA_dh_M"/>
    <property type="match status" value="1"/>
</dbReference>
<feature type="domain" description="ACAD9/ACADV-like C-terminal" evidence="10">
    <location>
        <begin position="494"/>
        <end position="612"/>
    </location>
</feature>
<gene>
    <name evidence="11" type="ORF">CHIRRI_LOCUS5651</name>
</gene>
<keyword evidence="5" id="KW-0809">Transit peptide</keyword>
<dbReference type="SUPFAM" id="SSF47203">
    <property type="entry name" value="Acyl-CoA dehydrogenase C-terminal domain-like"/>
    <property type="match status" value="1"/>
</dbReference>
<name>A0A9N9WRV2_9DIPT</name>
<keyword evidence="3 7" id="KW-0285">Flavoprotein</keyword>
<evidence type="ECO:0000256" key="7">
    <source>
        <dbReference type="RuleBase" id="RU362125"/>
    </source>
</evidence>
<reference evidence="11" key="1">
    <citation type="submission" date="2022-01" db="EMBL/GenBank/DDBJ databases">
        <authorList>
            <person name="King R."/>
        </authorList>
    </citation>
    <scope>NUCLEOTIDE SEQUENCE</scope>
</reference>
<dbReference type="GO" id="GO:0003995">
    <property type="term" value="F:acyl-CoA dehydrogenase activity"/>
    <property type="evidence" value="ECO:0007669"/>
    <property type="project" value="TreeGrafter"/>
</dbReference>
<evidence type="ECO:0000256" key="2">
    <source>
        <dbReference type="ARBA" id="ARBA00009347"/>
    </source>
</evidence>
<dbReference type="Gene3D" id="2.40.110.10">
    <property type="entry name" value="Butyryl-CoA Dehydrogenase, subunit A, domain 2"/>
    <property type="match status" value="1"/>
</dbReference>
<sequence>MFSRIVFNRNSAVTNNFYRYILTSSTRLQGAEVTQFKEKYDAVKIPEKKPKREPLIKNFFVAKVDTELMAYPEALYDNSVLNHATQRKNSYNDFLETNVFNNPDDSKNLFKMSQFGSFSCEPSLQTEQFYSQSEPESKVLSYNVFTTSHKIVGDIIANYGSEDSKSRYLSRLTRGEMIGSICLTEPVPPRTENRPFNTLARKTDNDTWILDGEKSNVLINDLGSSLFLVIASIEATNNCGDFEEKAAMFLIDGSTHGVTISENQSTIGFKEATFRRVTLKLKNVEISNENFVSDDISTSIELLNQMRLNVGIMAVSAIMKPIINKLTDYIINTKVQNIHFKDIDTLKEKMGKLMANCYALESMVYLTAGLRDIYENQDIDVECGIIKAFAVESLSEFITAPMHIVGPKCTITDEGYDKIIRDAIQLIGTEEPIATLNQFIGLSGMSHAGKEFNAMIKKQRSILDHPMFIFSRMRNEISIEDPKLKMELWHYLHPSLRPAGTYLEASIYRLRASIEILLGRYGTQIFQHSAEIAKISEMATLCYAMFAANSRASRSYCIGLRNGEQEVYLSNAFSFDLSNRIKKIAHDIDSGEHGTSMHVYKVVGEKLMETKKYQFEHPTTRNF</sequence>
<keyword evidence="4 7" id="KW-0274">FAD</keyword>
<dbReference type="SUPFAM" id="SSF56645">
    <property type="entry name" value="Acyl-CoA dehydrogenase NM domain-like"/>
    <property type="match status" value="1"/>
</dbReference>
<keyword evidence="6 7" id="KW-0560">Oxidoreductase</keyword>
<dbReference type="InterPro" id="IPR009100">
    <property type="entry name" value="AcylCoA_DH/oxidase_NM_dom_sf"/>
</dbReference>